<dbReference type="CDD" id="cd01949">
    <property type="entry name" value="GGDEF"/>
    <property type="match status" value="1"/>
</dbReference>
<dbReference type="EMBL" id="JADQBC010000023">
    <property type="protein sequence ID" value="MBR8827217.1"/>
    <property type="molecule type" value="Genomic_DNA"/>
</dbReference>
<dbReference type="Gene3D" id="3.30.450.20">
    <property type="entry name" value="PAS domain"/>
    <property type="match status" value="1"/>
</dbReference>
<dbReference type="PROSITE" id="PS50006">
    <property type="entry name" value="FHA_DOMAIN"/>
    <property type="match status" value="1"/>
</dbReference>
<name>A0A941JSR2_9CHRO</name>
<dbReference type="Pfam" id="PF00563">
    <property type="entry name" value="EAL"/>
    <property type="match status" value="1"/>
</dbReference>
<dbReference type="SUPFAM" id="SSF55073">
    <property type="entry name" value="Nucleotide cyclase"/>
    <property type="match status" value="1"/>
</dbReference>
<dbReference type="Gene3D" id="3.30.70.270">
    <property type="match status" value="1"/>
</dbReference>
<evidence type="ECO:0000313" key="6">
    <source>
        <dbReference type="Proteomes" id="UP000767446"/>
    </source>
</evidence>
<dbReference type="Gene3D" id="2.60.200.20">
    <property type="match status" value="1"/>
</dbReference>
<dbReference type="InterPro" id="IPR000253">
    <property type="entry name" value="FHA_dom"/>
</dbReference>
<comment type="caution">
    <text evidence="5">The sequence shown here is derived from an EMBL/GenBank/DDBJ whole genome shotgun (WGS) entry which is preliminary data.</text>
</comment>
<dbReference type="InterPro" id="IPR035919">
    <property type="entry name" value="EAL_sf"/>
</dbReference>
<dbReference type="Pfam" id="PF00990">
    <property type="entry name" value="GGDEF"/>
    <property type="match status" value="1"/>
</dbReference>
<dbReference type="InterPro" id="IPR000160">
    <property type="entry name" value="GGDEF_dom"/>
</dbReference>
<evidence type="ECO:0000313" key="5">
    <source>
        <dbReference type="EMBL" id="MBR8827217.1"/>
    </source>
</evidence>
<dbReference type="InterPro" id="IPR008984">
    <property type="entry name" value="SMAD_FHA_dom_sf"/>
</dbReference>
<evidence type="ECO:0000259" key="1">
    <source>
        <dbReference type="PROSITE" id="PS50006"/>
    </source>
</evidence>
<feature type="domain" description="EAL" evidence="3">
    <location>
        <begin position="576"/>
        <end position="830"/>
    </location>
</feature>
<accession>A0A941JSR2</accession>
<feature type="domain" description="PAS" evidence="2">
    <location>
        <begin position="279"/>
        <end position="322"/>
    </location>
</feature>
<dbReference type="SUPFAM" id="SSF49879">
    <property type="entry name" value="SMAD/FHA domain"/>
    <property type="match status" value="1"/>
</dbReference>
<dbReference type="SUPFAM" id="SSF55785">
    <property type="entry name" value="PYP-like sensor domain (PAS domain)"/>
    <property type="match status" value="1"/>
</dbReference>
<dbReference type="PROSITE" id="PS50883">
    <property type="entry name" value="EAL"/>
    <property type="match status" value="1"/>
</dbReference>
<dbReference type="InterPro" id="IPR052155">
    <property type="entry name" value="Biofilm_reg_signaling"/>
</dbReference>
<dbReference type="NCBIfam" id="TIGR00254">
    <property type="entry name" value="GGDEF"/>
    <property type="match status" value="1"/>
</dbReference>
<dbReference type="PROSITE" id="PS50887">
    <property type="entry name" value="GGDEF"/>
    <property type="match status" value="1"/>
</dbReference>
<sequence>MKNSPQVRHILMLESPTFRKTLILEDNTYTIGRVASNSIPISSKTISRNHATLLKVIYPQKKNQDFFWIVDGDLKGNRSTNGLFVNGKRCFCHQLKSGDIISLGGKEVRAKYETLYYQGEKNSEAEDLLLGEDDEEVEAIGESGSQKSLEEEEFNTTIFAVDEDINKVTEDFFFRLREQPGLLPSPIIEINELGEITYLNSAASQKFKNLEAVKLEHPLLEGLLTEVKKFEGKLFVREVKVGQELFTQYAHYISENQLIRSYIFDFTQRKQIETELRETEARYRAVVTQISEGIVLVDPREKKILDGNAAYCNLLGYTEAEIQELTLEQVVAIEKEILAQDIERILTEKLEFVRESVYRCKDGSLVEVEESYSLISYEGREVLCLTVKNITNKKRSQELLRYQAGYDILTGLANRKLFNEHLASTIAYARKKKKQLAVMFLDLDRFQNINNTLGHEVADKLLQTFAKKLRSCLRLGDTAAHWSGDEFTLIIPQISDTETVANLASKIITQVSQPVKLSHHQIHLSVTIGIALYPQDGDDDTNLLIAADTALFKAKEQGGNCYEFYNPTMTVEIEELFELENYLHQAVTQKEFELKYQPRVNVNTGKIICLEAILCWKNAVLGEVDPEKFLPLAEKIGLILPITEWMLYQACNQNQLWQKAGLPSVKVGVKILASLLQKENLVSIIKRVLAESLLPPNFLALEITQKKMVQNLESFQKSLRELLTLGVPLTLNDFGTGYATFAYLQQFPFQQLKIAREFVADIEADPCSKAVIAAAIALGNNLNLKVVAQGVDSQQQMEILKNLKCEQMQGSFFSHPLTVEEVTNLLSEYNGAIN</sequence>
<evidence type="ECO:0000259" key="3">
    <source>
        <dbReference type="PROSITE" id="PS50883"/>
    </source>
</evidence>
<dbReference type="InterPro" id="IPR000014">
    <property type="entry name" value="PAS"/>
</dbReference>
<dbReference type="SMART" id="SM00240">
    <property type="entry name" value="FHA"/>
    <property type="match status" value="1"/>
</dbReference>
<dbReference type="CDD" id="cd00130">
    <property type="entry name" value="PAS"/>
    <property type="match status" value="1"/>
</dbReference>
<dbReference type="Proteomes" id="UP000767446">
    <property type="component" value="Unassembled WGS sequence"/>
</dbReference>
<dbReference type="Pfam" id="PF00498">
    <property type="entry name" value="FHA"/>
    <property type="match status" value="1"/>
</dbReference>
<feature type="domain" description="GGDEF" evidence="4">
    <location>
        <begin position="434"/>
        <end position="567"/>
    </location>
</feature>
<evidence type="ECO:0000259" key="2">
    <source>
        <dbReference type="PROSITE" id="PS50112"/>
    </source>
</evidence>
<dbReference type="AlphaFoldDB" id="A0A941JSR2"/>
<dbReference type="Pfam" id="PF13188">
    <property type="entry name" value="PAS_8"/>
    <property type="match status" value="1"/>
</dbReference>
<dbReference type="SMART" id="SM00052">
    <property type="entry name" value="EAL"/>
    <property type="match status" value="1"/>
</dbReference>
<dbReference type="SMART" id="SM00267">
    <property type="entry name" value="GGDEF"/>
    <property type="match status" value="1"/>
</dbReference>
<proteinExistence type="predicted"/>
<dbReference type="PANTHER" id="PTHR44757:SF2">
    <property type="entry name" value="BIOFILM ARCHITECTURE MAINTENANCE PROTEIN MBAA"/>
    <property type="match status" value="1"/>
</dbReference>
<evidence type="ECO:0000259" key="4">
    <source>
        <dbReference type="PROSITE" id="PS50887"/>
    </source>
</evidence>
<dbReference type="InterPro" id="IPR029787">
    <property type="entry name" value="Nucleotide_cyclase"/>
</dbReference>
<dbReference type="Gene3D" id="3.20.20.450">
    <property type="entry name" value="EAL domain"/>
    <property type="match status" value="1"/>
</dbReference>
<gene>
    <name evidence="5" type="ORF">DSM107014_04815</name>
</gene>
<dbReference type="PANTHER" id="PTHR44757">
    <property type="entry name" value="DIGUANYLATE CYCLASE DGCP"/>
    <property type="match status" value="1"/>
</dbReference>
<dbReference type="InterPro" id="IPR035965">
    <property type="entry name" value="PAS-like_dom_sf"/>
</dbReference>
<reference evidence="5" key="1">
    <citation type="submission" date="2021-02" db="EMBL/GenBank/DDBJ databases">
        <title>Metagenome analyses of Stigonema ocellatum DSM 106950, Chlorogloea purpurea SAG 13.99 and Gomphosphaeria aponina DSM 107014.</title>
        <authorList>
            <person name="Marter P."/>
            <person name="Huang S."/>
        </authorList>
    </citation>
    <scope>NUCLEOTIDE SEQUENCE</scope>
    <source>
        <strain evidence="5">JP213</strain>
    </source>
</reference>
<dbReference type="SMART" id="SM00091">
    <property type="entry name" value="PAS"/>
    <property type="match status" value="2"/>
</dbReference>
<organism evidence="5 6">
    <name type="scientific">Gomphosphaeria aponina SAG 52.96 = DSM 107014</name>
    <dbReference type="NCBI Taxonomy" id="1521640"/>
    <lineage>
        <taxon>Bacteria</taxon>
        <taxon>Bacillati</taxon>
        <taxon>Cyanobacteriota</taxon>
        <taxon>Cyanophyceae</taxon>
        <taxon>Oscillatoriophycideae</taxon>
        <taxon>Chroococcales</taxon>
        <taxon>Gomphosphaeriaceae</taxon>
        <taxon>Gomphosphaeria</taxon>
    </lineage>
</organism>
<feature type="domain" description="FHA" evidence="1">
    <location>
        <begin position="29"/>
        <end position="90"/>
    </location>
</feature>
<dbReference type="InterPro" id="IPR001633">
    <property type="entry name" value="EAL_dom"/>
</dbReference>
<dbReference type="CDD" id="cd01948">
    <property type="entry name" value="EAL"/>
    <property type="match status" value="1"/>
</dbReference>
<dbReference type="SUPFAM" id="SSF141868">
    <property type="entry name" value="EAL domain-like"/>
    <property type="match status" value="1"/>
</dbReference>
<dbReference type="PROSITE" id="PS50112">
    <property type="entry name" value="PAS"/>
    <property type="match status" value="1"/>
</dbReference>
<dbReference type="NCBIfam" id="TIGR00229">
    <property type="entry name" value="sensory_box"/>
    <property type="match status" value="1"/>
</dbReference>
<protein>
    <submittedName>
        <fullName evidence="5">EAL domain-containing protein</fullName>
    </submittedName>
</protein>
<dbReference type="InterPro" id="IPR043128">
    <property type="entry name" value="Rev_trsase/Diguanyl_cyclase"/>
</dbReference>